<dbReference type="RefSeq" id="WP_132010488.1">
    <property type="nucleotide sequence ID" value="NZ_JBHUNN010000002.1"/>
</dbReference>
<comment type="caution">
    <text evidence="2">The sequence shown here is derived from an EMBL/GenBank/DDBJ whole genome shotgun (WGS) entry which is preliminary data.</text>
</comment>
<proteinExistence type="predicted"/>
<keyword evidence="3" id="KW-1185">Reference proteome</keyword>
<evidence type="ECO:0000259" key="1">
    <source>
        <dbReference type="Pfam" id="PF01243"/>
    </source>
</evidence>
<dbReference type="Gene3D" id="2.30.110.10">
    <property type="entry name" value="Electron Transport, Fmn-binding Protein, Chain A"/>
    <property type="match status" value="1"/>
</dbReference>
<dbReference type="OrthoDB" id="9814594at2"/>
<protein>
    <submittedName>
        <fullName evidence="2">Pyridoxamine 5'-phosphate oxidase</fullName>
    </submittedName>
</protein>
<dbReference type="AlphaFoldDB" id="A0A4R2GMX6"/>
<dbReference type="PANTHER" id="PTHR13343">
    <property type="entry name" value="CREG1 PROTEIN"/>
    <property type="match status" value="1"/>
</dbReference>
<dbReference type="InterPro" id="IPR012349">
    <property type="entry name" value="Split_barrel_FMN-bd"/>
</dbReference>
<accession>A0A4R2GMX6</accession>
<reference evidence="2 3" key="1">
    <citation type="submission" date="2019-03" db="EMBL/GenBank/DDBJ databases">
        <title>Genomic Encyclopedia of Type Strains, Phase IV (KMG-IV): sequencing the most valuable type-strain genomes for metagenomic binning, comparative biology and taxonomic classification.</title>
        <authorList>
            <person name="Goeker M."/>
        </authorList>
    </citation>
    <scope>NUCLEOTIDE SEQUENCE [LARGE SCALE GENOMIC DNA]</scope>
    <source>
        <strain evidence="2 3">DSM 22958</strain>
    </source>
</reference>
<feature type="domain" description="Pyridoxamine 5'-phosphate oxidase N-terminal" evidence="1">
    <location>
        <begin position="26"/>
        <end position="147"/>
    </location>
</feature>
<name>A0A4R2GMX6_9HYPH</name>
<dbReference type="InterPro" id="IPR011576">
    <property type="entry name" value="Pyridox_Oxase_N"/>
</dbReference>
<evidence type="ECO:0000313" key="2">
    <source>
        <dbReference type="EMBL" id="TCO08963.1"/>
    </source>
</evidence>
<gene>
    <name evidence="2" type="ORF">EV666_12034</name>
</gene>
<dbReference type="Pfam" id="PF01243">
    <property type="entry name" value="PNPOx_N"/>
    <property type="match status" value="1"/>
</dbReference>
<dbReference type="GO" id="GO:0005737">
    <property type="term" value="C:cytoplasm"/>
    <property type="evidence" value="ECO:0007669"/>
    <property type="project" value="UniProtKB-ARBA"/>
</dbReference>
<sequence>MPPITPRGREINADAARPLDAISLARTMLRSAKTAAIATLDPGGYPYSTATNIAVDDAGKPFIYMAGLSLHARNIALDDRVSITIADMDKDVLTTPRLSLVGRARRVEGAAYETLKQRYMERFPKSKLYLALPDSSIFYIETEAVQLNGGPTQNANSVTPLDLVEDLAPTTAG</sequence>
<dbReference type="SUPFAM" id="SSF50475">
    <property type="entry name" value="FMN-binding split barrel"/>
    <property type="match status" value="1"/>
</dbReference>
<organism evidence="2 3">
    <name type="scientific">Camelimonas lactis</name>
    <dbReference type="NCBI Taxonomy" id="659006"/>
    <lineage>
        <taxon>Bacteria</taxon>
        <taxon>Pseudomonadati</taxon>
        <taxon>Pseudomonadota</taxon>
        <taxon>Alphaproteobacteria</taxon>
        <taxon>Hyphomicrobiales</taxon>
        <taxon>Chelatococcaceae</taxon>
        <taxon>Camelimonas</taxon>
    </lineage>
</organism>
<dbReference type="EMBL" id="SLWL01000020">
    <property type="protein sequence ID" value="TCO08963.1"/>
    <property type="molecule type" value="Genomic_DNA"/>
</dbReference>
<dbReference type="PANTHER" id="PTHR13343:SF17">
    <property type="entry name" value="CELLULAR REPRESSOR OF E1A-STIMULATED GENES, ISOFORM A"/>
    <property type="match status" value="1"/>
</dbReference>
<evidence type="ECO:0000313" key="3">
    <source>
        <dbReference type="Proteomes" id="UP000294881"/>
    </source>
</evidence>
<dbReference type="Proteomes" id="UP000294881">
    <property type="component" value="Unassembled WGS sequence"/>
</dbReference>